<dbReference type="PANTHER" id="PTHR12510">
    <property type="entry name" value="TROPONIN C-AKIN-1 PROTEIN"/>
    <property type="match status" value="1"/>
</dbReference>
<evidence type="ECO:0000259" key="4">
    <source>
        <dbReference type="Pfam" id="PF06094"/>
    </source>
</evidence>
<sequence>MSSARPHLVFVYGTLKRGFFNHHLLQKEGAVYKCDGITAEEYPLRCDKYFVPFLLNDAGSGKKVRGEVYSVTDAVLADLDELEKVPIYYERKVVKVEDAKQNENEAAFDCFVYFRTSSAPSLSSPHSNGRVFAEYAIEDHRAHYVPRHQREELLVVDEFSK</sequence>
<evidence type="ECO:0000256" key="1">
    <source>
        <dbReference type="ARBA" id="ARBA00008861"/>
    </source>
</evidence>
<gene>
    <name evidence="5" type="ORF">PBIL07802_LOCUS26652</name>
</gene>
<dbReference type="PANTHER" id="PTHR12510:SF4">
    <property type="entry name" value="GAMMA-GLUTAMYLAMINECYCLOTRANSFERASE"/>
    <property type="match status" value="1"/>
</dbReference>
<dbReference type="AlphaFoldDB" id="A0A7S3LU12"/>
<dbReference type="GO" id="GO:0061929">
    <property type="term" value="F:gamma-glutamylaminecyclotransferase activity"/>
    <property type="evidence" value="ECO:0007669"/>
    <property type="project" value="InterPro"/>
</dbReference>
<evidence type="ECO:0000313" key="5">
    <source>
        <dbReference type="EMBL" id="CAE0264348.1"/>
    </source>
</evidence>
<organism evidence="5">
    <name type="scientific">Palpitomonas bilix</name>
    <dbReference type="NCBI Taxonomy" id="652834"/>
    <lineage>
        <taxon>Eukaryota</taxon>
        <taxon>Eukaryota incertae sedis</taxon>
    </lineage>
</organism>
<dbReference type="CDD" id="cd06661">
    <property type="entry name" value="GGCT_like"/>
    <property type="match status" value="1"/>
</dbReference>
<feature type="domain" description="Gamma-glutamylcyclotransferase AIG2-like" evidence="4">
    <location>
        <begin position="9"/>
        <end position="117"/>
    </location>
</feature>
<name>A0A7S3LU12_9EUKA</name>
<evidence type="ECO:0000256" key="3">
    <source>
        <dbReference type="RuleBase" id="RU367036"/>
    </source>
</evidence>
<accession>A0A7S3LU12</accession>
<dbReference type="GO" id="GO:0005829">
    <property type="term" value="C:cytosol"/>
    <property type="evidence" value="ECO:0007669"/>
    <property type="project" value="TreeGrafter"/>
</dbReference>
<dbReference type="InterPro" id="IPR036568">
    <property type="entry name" value="GGCT-like_sf"/>
</dbReference>
<comment type="similarity">
    <text evidence="1 3">Belongs to the gamma-glutamylcyclotransferase family.</text>
</comment>
<feature type="active site" description="Proton acceptor" evidence="2">
    <location>
        <position position="83"/>
    </location>
</feature>
<proteinExistence type="inferred from homology"/>
<dbReference type="Gene3D" id="3.10.490.10">
    <property type="entry name" value="Gamma-glutamyl cyclotransferase-like"/>
    <property type="match status" value="1"/>
</dbReference>
<dbReference type="InterPro" id="IPR013024">
    <property type="entry name" value="GGCT-like"/>
</dbReference>
<protein>
    <recommendedName>
        <fullName evidence="3">Gamma-glutamylcyclotransferase family protein</fullName>
    </recommendedName>
</protein>
<dbReference type="Pfam" id="PF06094">
    <property type="entry name" value="GGACT"/>
    <property type="match status" value="1"/>
</dbReference>
<reference evidence="5" key="1">
    <citation type="submission" date="2021-01" db="EMBL/GenBank/DDBJ databases">
        <authorList>
            <person name="Corre E."/>
            <person name="Pelletier E."/>
            <person name="Niang G."/>
            <person name="Scheremetjew M."/>
            <person name="Finn R."/>
            <person name="Kale V."/>
            <person name="Holt S."/>
            <person name="Cochrane G."/>
            <person name="Meng A."/>
            <person name="Brown T."/>
            <person name="Cohen L."/>
        </authorList>
    </citation>
    <scope>NUCLEOTIDE SEQUENCE</scope>
    <source>
        <strain evidence="5">NIES-2562</strain>
    </source>
</reference>
<dbReference type="InterPro" id="IPR009288">
    <property type="entry name" value="AIG2-like_dom"/>
</dbReference>
<dbReference type="InterPro" id="IPR039126">
    <property type="entry name" value="GGACT"/>
</dbReference>
<dbReference type="EMBL" id="HBIB01040881">
    <property type="protein sequence ID" value="CAE0264348.1"/>
    <property type="molecule type" value="Transcribed_RNA"/>
</dbReference>
<evidence type="ECO:0000256" key="2">
    <source>
        <dbReference type="PIRSR" id="PIRSR639126-1"/>
    </source>
</evidence>
<dbReference type="SUPFAM" id="SSF110857">
    <property type="entry name" value="Gamma-glutamyl cyclotransferase-like"/>
    <property type="match status" value="1"/>
</dbReference>